<feature type="transmembrane region" description="Helical" evidence="2">
    <location>
        <begin position="199"/>
        <end position="232"/>
    </location>
</feature>
<dbReference type="OMA" id="ERTTYSH"/>
<dbReference type="GO" id="GO:0005791">
    <property type="term" value="C:rough endoplasmic reticulum"/>
    <property type="evidence" value="ECO:0007669"/>
    <property type="project" value="TreeGrafter"/>
</dbReference>
<evidence type="ECO:0000313" key="6">
    <source>
        <dbReference type="Proteomes" id="UP000264820"/>
    </source>
</evidence>
<dbReference type="AlphaFoldDB" id="A0A3Q3D7X7"/>
<evidence type="ECO:0000313" key="5">
    <source>
        <dbReference type="Ensembl" id="ENSHCOP00000005249.1"/>
    </source>
</evidence>
<feature type="signal peptide" evidence="3">
    <location>
        <begin position="1"/>
        <end position="28"/>
    </location>
</feature>
<evidence type="ECO:0000256" key="3">
    <source>
        <dbReference type="SAM" id="SignalP"/>
    </source>
</evidence>
<evidence type="ECO:0000256" key="2">
    <source>
        <dbReference type="SAM" id="Phobius"/>
    </source>
</evidence>
<name>A0A3Q3D7X7_HIPCM</name>
<dbReference type="PROSITE" id="PS51934">
    <property type="entry name" value="LRAT"/>
    <property type="match status" value="1"/>
</dbReference>
<evidence type="ECO:0000256" key="1">
    <source>
        <dbReference type="PIRSR" id="PIRSR642288-1"/>
    </source>
</evidence>
<dbReference type="OrthoDB" id="421951at2759"/>
<dbReference type="KEGG" id="hcq:109511520"/>
<organism evidence="5 6">
    <name type="scientific">Hippocampus comes</name>
    <name type="common">Tiger tail seahorse</name>
    <dbReference type="NCBI Taxonomy" id="109280"/>
    <lineage>
        <taxon>Eukaryota</taxon>
        <taxon>Metazoa</taxon>
        <taxon>Chordata</taxon>
        <taxon>Craniata</taxon>
        <taxon>Vertebrata</taxon>
        <taxon>Euteleostomi</taxon>
        <taxon>Actinopterygii</taxon>
        <taxon>Neopterygii</taxon>
        <taxon>Teleostei</taxon>
        <taxon>Neoteleostei</taxon>
        <taxon>Acanthomorphata</taxon>
        <taxon>Syngnathiaria</taxon>
        <taxon>Syngnathiformes</taxon>
        <taxon>Syngnathoidei</taxon>
        <taxon>Syngnathidae</taxon>
        <taxon>Hippocampus</taxon>
    </lineage>
</organism>
<dbReference type="GO" id="GO:0042572">
    <property type="term" value="P:retinol metabolic process"/>
    <property type="evidence" value="ECO:0007669"/>
    <property type="project" value="InterPro"/>
</dbReference>
<keyword evidence="2" id="KW-0472">Membrane</keyword>
<dbReference type="PANTHER" id="PTHR46678">
    <property type="entry name" value="LECITHIN RETINOL ACYLTRANSFERASE"/>
    <property type="match status" value="1"/>
</dbReference>
<keyword evidence="2" id="KW-0812">Transmembrane</keyword>
<dbReference type="GO" id="GO:0006776">
    <property type="term" value="P:vitamin A metabolic process"/>
    <property type="evidence" value="ECO:0007669"/>
    <property type="project" value="TreeGrafter"/>
</dbReference>
<dbReference type="PANTHER" id="PTHR46678:SF1">
    <property type="entry name" value="LECITHIN RETINOL ACYLTRANSFERASE"/>
    <property type="match status" value="1"/>
</dbReference>
<reference evidence="5" key="2">
    <citation type="submission" date="2025-09" db="UniProtKB">
        <authorList>
            <consortium name="Ensembl"/>
        </authorList>
    </citation>
    <scope>IDENTIFICATION</scope>
</reference>
<dbReference type="STRING" id="109280.ENSHCOP00000005249"/>
<feature type="active site" description="Acyl-thioester intermediate" evidence="1">
    <location>
        <position position="165"/>
    </location>
</feature>
<dbReference type="Pfam" id="PF04970">
    <property type="entry name" value="LRAT"/>
    <property type="match status" value="1"/>
</dbReference>
<dbReference type="RefSeq" id="XP_019718240.1">
    <property type="nucleotide sequence ID" value="XM_019862681.1"/>
</dbReference>
<feature type="domain" description="LRAT" evidence="4">
    <location>
        <begin position="53"/>
        <end position="181"/>
    </location>
</feature>
<feature type="chain" id="PRO_5018698833" evidence="3">
    <location>
        <begin position="29"/>
        <end position="234"/>
    </location>
</feature>
<dbReference type="Gene3D" id="3.90.1720.10">
    <property type="entry name" value="endopeptidase domain like (from Nostoc punctiforme)"/>
    <property type="match status" value="1"/>
</dbReference>
<dbReference type="Proteomes" id="UP000264820">
    <property type="component" value="Unplaced"/>
</dbReference>
<dbReference type="Ensembl" id="ENSHCOT00000005690.1">
    <property type="protein sequence ID" value="ENSHCOP00000005249.1"/>
    <property type="gene ID" value="ENSHCOG00000006886.1"/>
</dbReference>
<reference evidence="5" key="1">
    <citation type="submission" date="2025-08" db="UniProtKB">
        <authorList>
            <consortium name="Ensembl"/>
        </authorList>
    </citation>
    <scope>IDENTIFICATION</scope>
</reference>
<dbReference type="InterPro" id="IPR042288">
    <property type="entry name" value="LRAT"/>
</dbReference>
<dbReference type="GeneTree" id="ENSGT00510000047351"/>
<keyword evidence="2" id="KW-1133">Transmembrane helix</keyword>
<dbReference type="InterPro" id="IPR007053">
    <property type="entry name" value="LRAT_dom"/>
</dbReference>
<proteinExistence type="predicted"/>
<protein>
    <submittedName>
        <fullName evidence="5">Lecithin retinol acyltransferase a</fullName>
    </submittedName>
</protein>
<dbReference type="GeneID" id="109511520"/>
<accession>A0A3Q3D7X7</accession>
<keyword evidence="3" id="KW-0732">Signal</keyword>
<dbReference type="GO" id="GO:0047173">
    <property type="term" value="F:phosphatidylcholine-retinol O-acyltransferase activity"/>
    <property type="evidence" value="ECO:0007669"/>
    <property type="project" value="InterPro"/>
</dbReference>
<keyword evidence="6" id="KW-1185">Reference proteome</keyword>
<evidence type="ECO:0000259" key="4">
    <source>
        <dbReference type="PROSITE" id="PS51934"/>
    </source>
</evidence>
<sequence length="234" mass="25830">MINLFAFLVEKLALLCKLKVVVFGSAHAYERATQPRGASSPPPPPPLLRRGDLLEVPRTLFTHFGVYLGDDRVAHLIPDILPALTDDRRRLATVVSNGRLIAGCLCRRATVRVDSLEDFAYGSRILVNRAEGAAKGAMALPAEEVARRAEALLGNFPYSLLWNNCEHFVTHCRYGRAASRQTEQFCECVKWVIRDRRSVLLTAILGVISMLLGGMATSTTLPTILIPFTLWMAG</sequence>